<sequence>MLGKSSENVVGRPVDEPKLEAFNKLCSFLDNKDNCQYLLSDLMEMLLHFCAVSDKLYSEKHLLKFLSERYGNSVLISARLKYFETFVSFRPVAWEILRGNY</sequence>
<dbReference type="Proteomes" id="UP000499080">
    <property type="component" value="Unassembled WGS sequence"/>
</dbReference>
<proteinExistence type="predicted"/>
<name>A0A4Y2VXI0_ARAVE</name>
<evidence type="ECO:0000313" key="2">
    <source>
        <dbReference type="Proteomes" id="UP000499080"/>
    </source>
</evidence>
<organism evidence="1 2">
    <name type="scientific">Araneus ventricosus</name>
    <name type="common">Orbweaver spider</name>
    <name type="synonym">Epeira ventricosa</name>
    <dbReference type="NCBI Taxonomy" id="182803"/>
    <lineage>
        <taxon>Eukaryota</taxon>
        <taxon>Metazoa</taxon>
        <taxon>Ecdysozoa</taxon>
        <taxon>Arthropoda</taxon>
        <taxon>Chelicerata</taxon>
        <taxon>Arachnida</taxon>
        <taxon>Araneae</taxon>
        <taxon>Araneomorphae</taxon>
        <taxon>Entelegynae</taxon>
        <taxon>Araneoidea</taxon>
        <taxon>Araneidae</taxon>
        <taxon>Araneus</taxon>
    </lineage>
</organism>
<dbReference type="EMBL" id="BGPR01052772">
    <property type="protein sequence ID" value="GBO29605.1"/>
    <property type="molecule type" value="Genomic_DNA"/>
</dbReference>
<accession>A0A4Y2VXI0</accession>
<dbReference type="OrthoDB" id="10382229at2759"/>
<comment type="caution">
    <text evidence="1">The sequence shown here is derived from an EMBL/GenBank/DDBJ whole genome shotgun (WGS) entry which is preliminary data.</text>
</comment>
<keyword evidence="2" id="KW-1185">Reference proteome</keyword>
<gene>
    <name evidence="1" type="ORF">AVEN_2745_1</name>
</gene>
<reference evidence="1 2" key="1">
    <citation type="journal article" date="2019" name="Sci. Rep.">
        <title>Orb-weaving spider Araneus ventricosus genome elucidates the spidroin gene catalogue.</title>
        <authorList>
            <person name="Kono N."/>
            <person name="Nakamura H."/>
            <person name="Ohtoshi R."/>
            <person name="Moran D.A.P."/>
            <person name="Shinohara A."/>
            <person name="Yoshida Y."/>
            <person name="Fujiwara M."/>
            <person name="Mori M."/>
            <person name="Tomita M."/>
            <person name="Arakawa K."/>
        </authorList>
    </citation>
    <scope>NUCLEOTIDE SEQUENCE [LARGE SCALE GENOMIC DNA]</scope>
</reference>
<protein>
    <submittedName>
        <fullName evidence="1">Uncharacterized protein</fullName>
    </submittedName>
</protein>
<dbReference type="AlphaFoldDB" id="A0A4Y2VXI0"/>
<evidence type="ECO:0000313" key="1">
    <source>
        <dbReference type="EMBL" id="GBO29605.1"/>
    </source>
</evidence>